<organism evidence="1">
    <name type="scientific">Pectobacterium versatile</name>
    <dbReference type="NCBI Taxonomy" id="2488639"/>
    <lineage>
        <taxon>Bacteria</taxon>
        <taxon>Pseudomonadati</taxon>
        <taxon>Pseudomonadota</taxon>
        <taxon>Gammaproteobacteria</taxon>
        <taxon>Enterobacterales</taxon>
        <taxon>Pectobacteriaceae</taxon>
        <taxon>Pectobacterium</taxon>
    </lineage>
</organism>
<protein>
    <submittedName>
        <fullName evidence="1">Uncharacterized protein</fullName>
    </submittedName>
</protein>
<sequence length="78" mass="9005">MKLPSKDDLLFFKSLTVMAHPLSDIENNIVARDKYFNLCSIILVNVLLRLGSKLRFLSDGIVIWEVNNNHEPAFCRRT</sequence>
<name>A0A855MJB3_9GAMM</name>
<evidence type="ECO:0000313" key="1">
    <source>
        <dbReference type="EMBL" id="POY50564.1"/>
    </source>
</evidence>
<dbReference type="AlphaFoldDB" id="A0A855MJB3"/>
<dbReference type="EMBL" id="PDVW01000006">
    <property type="protein sequence ID" value="POY50564.1"/>
    <property type="molecule type" value="Genomic_DNA"/>
</dbReference>
<proteinExistence type="predicted"/>
<accession>A0A855MJB3</accession>
<comment type="caution">
    <text evidence="1">The sequence shown here is derived from an EMBL/GenBank/DDBJ whole genome shotgun (WGS) entry which is preliminary data.</text>
</comment>
<gene>
    <name evidence="1" type="ORF">F131LOC_01446</name>
</gene>
<reference evidence="1" key="1">
    <citation type="submission" date="2017-12" db="EMBL/GenBank/DDBJ databases">
        <title>First report on the novel genomospecies/subspecies of Pectobacterium carotovorum in Russia.</title>
        <authorList>
            <person name="Shirshikov F.V."/>
            <person name="Miroshnikov K."/>
            <person name="Toshakov S.V."/>
            <person name="Kabanova A.P."/>
            <person name="Barannik A.P."/>
            <person name="Shneider M."/>
            <person name="Ignatov A.N."/>
            <person name="Miroshnikov K.A."/>
        </authorList>
    </citation>
    <scope>NUCLEOTIDE SEQUENCE [LARGE SCALE GENOMIC DNA]</scope>
    <source>
        <strain evidence="1">F131</strain>
    </source>
</reference>